<dbReference type="AlphaFoldDB" id="A0A6J6FJY4"/>
<dbReference type="EMBL" id="CAEZTS010000151">
    <property type="protein sequence ID" value="CAB4588039.1"/>
    <property type="molecule type" value="Genomic_DNA"/>
</dbReference>
<feature type="compositionally biased region" description="Basic and acidic residues" evidence="1">
    <location>
        <begin position="118"/>
        <end position="127"/>
    </location>
</feature>
<feature type="domain" description="ChsH2 C-terminal OB-fold" evidence="2">
    <location>
        <begin position="37"/>
        <end position="101"/>
    </location>
</feature>
<evidence type="ECO:0000313" key="4">
    <source>
        <dbReference type="EMBL" id="CAB4588039.1"/>
    </source>
</evidence>
<reference evidence="4" key="1">
    <citation type="submission" date="2020-05" db="EMBL/GenBank/DDBJ databases">
        <authorList>
            <person name="Chiriac C."/>
            <person name="Salcher M."/>
            <person name="Ghai R."/>
            <person name="Kavagutti S V."/>
        </authorList>
    </citation>
    <scope>NUCLEOTIDE SEQUENCE</scope>
</reference>
<dbReference type="SUPFAM" id="SSF50249">
    <property type="entry name" value="Nucleic acid-binding proteins"/>
    <property type="match status" value="1"/>
</dbReference>
<dbReference type="Gene3D" id="6.10.30.10">
    <property type="match status" value="1"/>
</dbReference>
<accession>A0A6J6FJY4</accession>
<sequence length="133" mass="14497">MLEGTLIGKRCPGCSLVYFPPRNGVCPKCARILGDDVVVGPRGTITTFCVVNVPFLGQKIKLPYVAAQILLDGADISMQHLIQECEATDVRIGMRVEPVWKDRSEWGPSLENIAHFRPTGEPDRDMGTEAGAS</sequence>
<evidence type="ECO:0000259" key="2">
    <source>
        <dbReference type="Pfam" id="PF01796"/>
    </source>
</evidence>
<evidence type="ECO:0000256" key="1">
    <source>
        <dbReference type="SAM" id="MobiDB-lite"/>
    </source>
</evidence>
<dbReference type="Pfam" id="PF01796">
    <property type="entry name" value="OB_ChsH2_C"/>
    <property type="match status" value="1"/>
</dbReference>
<dbReference type="InterPro" id="IPR022002">
    <property type="entry name" value="ChsH2_Znr"/>
</dbReference>
<dbReference type="InterPro" id="IPR052513">
    <property type="entry name" value="Thioester_dehydratase-like"/>
</dbReference>
<dbReference type="InterPro" id="IPR002878">
    <property type="entry name" value="ChsH2_C"/>
</dbReference>
<dbReference type="PANTHER" id="PTHR34075">
    <property type="entry name" value="BLR3430 PROTEIN"/>
    <property type="match status" value="1"/>
</dbReference>
<organism evidence="4">
    <name type="scientific">freshwater metagenome</name>
    <dbReference type="NCBI Taxonomy" id="449393"/>
    <lineage>
        <taxon>unclassified sequences</taxon>
        <taxon>metagenomes</taxon>
        <taxon>ecological metagenomes</taxon>
    </lineage>
</organism>
<dbReference type="InterPro" id="IPR012340">
    <property type="entry name" value="NA-bd_OB-fold"/>
</dbReference>
<protein>
    <submittedName>
        <fullName evidence="4">Unannotated protein</fullName>
    </submittedName>
</protein>
<gene>
    <name evidence="4" type="ORF">UFOPK1722_01482</name>
</gene>
<evidence type="ECO:0000259" key="3">
    <source>
        <dbReference type="Pfam" id="PF12172"/>
    </source>
</evidence>
<feature type="domain" description="ChsH2 rubredoxin-like zinc ribbon" evidence="3">
    <location>
        <begin position="3"/>
        <end position="29"/>
    </location>
</feature>
<feature type="region of interest" description="Disordered" evidence="1">
    <location>
        <begin position="113"/>
        <end position="133"/>
    </location>
</feature>
<name>A0A6J6FJY4_9ZZZZ</name>
<dbReference type="PANTHER" id="PTHR34075:SF5">
    <property type="entry name" value="BLR3430 PROTEIN"/>
    <property type="match status" value="1"/>
</dbReference>
<proteinExistence type="predicted"/>
<dbReference type="Pfam" id="PF12172">
    <property type="entry name" value="zf-ChsH2"/>
    <property type="match status" value="1"/>
</dbReference>